<proteinExistence type="predicted"/>
<evidence type="ECO:0000256" key="1">
    <source>
        <dbReference type="SAM" id="SignalP"/>
    </source>
</evidence>
<dbReference type="Gene3D" id="2.170.130.30">
    <property type="match status" value="1"/>
</dbReference>
<reference evidence="2 4" key="2">
    <citation type="journal article" date="2013" name="Nature">
        <title>Insights into bilaterian evolution from three spiralian genomes.</title>
        <authorList>
            <person name="Simakov O."/>
            <person name="Marletaz F."/>
            <person name="Cho S.J."/>
            <person name="Edsinger-Gonzales E."/>
            <person name="Havlak P."/>
            <person name="Hellsten U."/>
            <person name="Kuo D.H."/>
            <person name="Larsson T."/>
            <person name="Lv J."/>
            <person name="Arendt D."/>
            <person name="Savage R."/>
            <person name="Osoegawa K."/>
            <person name="de Jong P."/>
            <person name="Grimwood J."/>
            <person name="Chapman J.A."/>
            <person name="Shapiro H."/>
            <person name="Aerts A."/>
            <person name="Otillar R.P."/>
            <person name="Terry A.Y."/>
            <person name="Boore J.L."/>
            <person name="Grigoriev I.V."/>
            <person name="Lindberg D.R."/>
            <person name="Seaver E.C."/>
            <person name="Weisblat D.A."/>
            <person name="Putnam N.H."/>
            <person name="Rokhsar D.S."/>
        </authorList>
    </citation>
    <scope>NUCLEOTIDE SEQUENCE</scope>
    <source>
        <strain evidence="2 4">I ESC-2004</strain>
    </source>
</reference>
<feature type="signal peptide" evidence="1">
    <location>
        <begin position="1"/>
        <end position="21"/>
    </location>
</feature>
<dbReference type="PANTHER" id="PTHR10559:SF18">
    <property type="entry name" value="TRANSCOBALAMIN II"/>
    <property type="match status" value="1"/>
</dbReference>
<reference evidence="3" key="3">
    <citation type="submission" date="2015-06" db="UniProtKB">
        <authorList>
            <consortium name="EnsemblMetazoa"/>
        </authorList>
    </citation>
    <scope>IDENTIFICATION</scope>
</reference>
<reference evidence="4" key="1">
    <citation type="submission" date="2012-12" db="EMBL/GenBank/DDBJ databases">
        <authorList>
            <person name="Hellsten U."/>
            <person name="Grimwood J."/>
            <person name="Chapman J.A."/>
            <person name="Shapiro H."/>
            <person name="Aerts A."/>
            <person name="Otillar R.P."/>
            <person name="Terry A.Y."/>
            <person name="Boore J.L."/>
            <person name="Simakov O."/>
            <person name="Marletaz F."/>
            <person name="Cho S.-J."/>
            <person name="Edsinger-Gonzales E."/>
            <person name="Havlak P."/>
            <person name="Kuo D.-H."/>
            <person name="Larsson T."/>
            <person name="Lv J."/>
            <person name="Arendt D."/>
            <person name="Savage R."/>
            <person name="Osoegawa K."/>
            <person name="de Jong P."/>
            <person name="Lindberg D.R."/>
            <person name="Seaver E.C."/>
            <person name="Weisblat D.A."/>
            <person name="Putnam N.H."/>
            <person name="Grigoriev I.V."/>
            <person name="Rokhsar D.S."/>
        </authorList>
    </citation>
    <scope>NUCLEOTIDE SEQUENCE</scope>
    <source>
        <strain evidence="4">I ESC-2004</strain>
    </source>
</reference>
<dbReference type="Proteomes" id="UP000014760">
    <property type="component" value="Unassembled WGS sequence"/>
</dbReference>
<evidence type="ECO:0000313" key="3">
    <source>
        <dbReference type="EnsemblMetazoa" id="CapteP213581"/>
    </source>
</evidence>
<dbReference type="InterPro" id="IPR051588">
    <property type="entry name" value="Cobalamin_Transport"/>
</dbReference>
<organism evidence="2">
    <name type="scientific">Capitella teleta</name>
    <name type="common">Polychaete worm</name>
    <dbReference type="NCBI Taxonomy" id="283909"/>
    <lineage>
        <taxon>Eukaryota</taxon>
        <taxon>Metazoa</taxon>
        <taxon>Spiralia</taxon>
        <taxon>Lophotrochozoa</taxon>
        <taxon>Annelida</taxon>
        <taxon>Polychaeta</taxon>
        <taxon>Sedentaria</taxon>
        <taxon>Scolecida</taxon>
        <taxon>Capitellidae</taxon>
        <taxon>Capitella</taxon>
    </lineage>
</organism>
<dbReference type="EnsemblMetazoa" id="CapteT213581">
    <property type="protein sequence ID" value="CapteP213581"/>
    <property type="gene ID" value="CapteG213581"/>
</dbReference>
<keyword evidence="1" id="KW-0732">Signal</keyword>
<dbReference type="HOGENOM" id="CLU_1714997_0_0_1"/>
<dbReference type="EMBL" id="AMQN01000600">
    <property type="status" value="NOT_ANNOTATED_CDS"/>
    <property type="molecule type" value="Genomic_DNA"/>
</dbReference>
<feature type="chain" id="PRO_5008788970" evidence="1">
    <location>
        <begin position="22"/>
        <end position="153"/>
    </location>
</feature>
<protein>
    <submittedName>
        <fullName evidence="2 3">Uncharacterized protein</fullName>
    </submittedName>
</protein>
<evidence type="ECO:0000313" key="2">
    <source>
        <dbReference type="EMBL" id="ELU16367.1"/>
    </source>
</evidence>
<gene>
    <name evidence="2" type="ORF">CAPTEDRAFT_213581</name>
</gene>
<dbReference type="EMBL" id="KB293180">
    <property type="protein sequence ID" value="ELU16367.1"/>
    <property type="molecule type" value="Genomic_DNA"/>
</dbReference>
<sequence length="153" mass="17482">MGWSVPISALVAFLCVASGNAEERISIQYTAENLITGDNRVFKATLQLETEKMPLHDIMFEAAHIDSRFEFRTAHHEDFGHYVVEMNNLPEDLAMERFWTLLKRDHPDVPQSDCALSHAGISTYQPFDGEHLVFAYETSDIFERIPECPILHS</sequence>
<keyword evidence="4" id="KW-1185">Reference proteome</keyword>
<dbReference type="PANTHER" id="PTHR10559">
    <property type="entry name" value="TRANSCOBALAMIN-1/GASTRIC INTRINSIC FACTOR"/>
    <property type="match status" value="1"/>
</dbReference>
<accession>R7VCS9</accession>
<evidence type="ECO:0000313" key="4">
    <source>
        <dbReference type="Proteomes" id="UP000014760"/>
    </source>
</evidence>
<dbReference type="AlphaFoldDB" id="R7VCS9"/>
<name>R7VCS9_CAPTE</name>